<dbReference type="CDD" id="cd00431">
    <property type="entry name" value="cysteine_hydrolases"/>
    <property type="match status" value="1"/>
</dbReference>
<evidence type="ECO:0000313" key="4">
    <source>
        <dbReference type="Proteomes" id="UP001237448"/>
    </source>
</evidence>
<dbReference type="GO" id="GO:0016787">
    <property type="term" value="F:hydrolase activity"/>
    <property type="evidence" value="ECO:0007669"/>
    <property type="project" value="UniProtKB-KW"/>
</dbReference>
<dbReference type="PANTHER" id="PTHR43540">
    <property type="entry name" value="PEROXYUREIDOACRYLATE/UREIDOACRYLATE AMIDOHYDROLASE-RELATED"/>
    <property type="match status" value="1"/>
</dbReference>
<dbReference type="EMBL" id="JAUSVK010000001">
    <property type="protein sequence ID" value="MDQ0394462.1"/>
    <property type="molecule type" value="Genomic_DNA"/>
</dbReference>
<gene>
    <name evidence="3" type="ORF">J3R73_004254</name>
</gene>
<dbReference type="PRINTS" id="PR01398">
    <property type="entry name" value="ISCHRISMTASE"/>
</dbReference>
<evidence type="ECO:0000313" key="3">
    <source>
        <dbReference type="EMBL" id="MDQ0394462.1"/>
    </source>
</evidence>
<reference evidence="3 4" key="1">
    <citation type="submission" date="2023-07" db="EMBL/GenBank/DDBJ databases">
        <title>Genomic Encyclopedia of Type Strains, Phase IV (KMG-IV): sequencing the most valuable type-strain genomes for metagenomic binning, comparative biology and taxonomic classification.</title>
        <authorList>
            <person name="Goeker M."/>
        </authorList>
    </citation>
    <scope>NUCLEOTIDE SEQUENCE [LARGE SCALE GENOMIC DNA]</scope>
    <source>
        <strain evidence="3 4">DSM 5896</strain>
    </source>
</reference>
<sequence length="215" mass="24149">MTLTREVPLEPGQSALLFIDVQNFAAHRKGAEFAGLSEAEFESRYGWYFRELETRVIPNMQRLQAACRKAGVEVLYTTIESLTKDGRDRSLDYKITGFHVPKGSWDGRVLDELAPADDEIWLPKTSSSVFVSTHIDYLLRNLGVRQLVISGLITDQCVESAIRDACDLGYLVTQVTDACATYSQERHDHSLRTIRGYCRQVTTDGLVEELRGTAA</sequence>
<comment type="caution">
    <text evidence="3">The sequence shown here is derived from an EMBL/GenBank/DDBJ whole genome shotgun (WGS) entry which is preliminary data.</text>
</comment>
<proteinExistence type="predicted"/>
<dbReference type="SUPFAM" id="SSF52499">
    <property type="entry name" value="Isochorismatase-like hydrolases"/>
    <property type="match status" value="1"/>
</dbReference>
<dbReference type="PANTHER" id="PTHR43540:SF1">
    <property type="entry name" value="ISOCHORISMATASE HYDROLASE"/>
    <property type="match status" value="1"/>
</dbReference>
<protein>
    <submittedName>
        <fullName evidence="3">Ureidoacrylate peracid hydrolase</fullName>
        <ecNumber evidence="3">3.5.1.110</ecNumber>
    </submittedName>
</protein>
<dbReference type="Gene3D" id="3.40.50.850">
    <property type="entry name" value="Isochorismatase-like"/>
    <property type="match status" value="1"/>
</dbReference>
<keyword evidence="4" id="KW-1185">Reference proteome</keyword>
<organism evidence="3 4">
    <name type="scientific">Labrys monachus</name>
    <dbReference type="NCBI Taxonomy" id="217067"/>
    <lineage>
        <taxon>Bacteria</taxon>
        <taxon>Pseudomonadati</taxon>
        <taxon>Pseudomonadota</taxon>
        <taxon>Alphaproteobacteria</taxon>
        <taxon>Hyphomicrobiales</taxon>
        <taxon>Xanthobacteraceae</taxon>
        <taxon>Labrys</taxon>
    </lineage>
</organism>
<dbReference type="InterPro" id="IPR000868">
    <property type="entry name" value="Isochorismatase-like_dom"/>
</dbReference>
<keyword evidence="1 3" id="KW-0378">Hydrolase</keyword>
<dbReference type="Pfam" id="PF00857">
    <property type="entry name" value="Isochorismatase"/>
    <property type="match status" value="1"/>
</dbReference>
<dbReference type="EC" id="3.5.1.110" evidence="3"/>
<feature type="domain" description="Isochorismatase-like" evidence="2">
    <location>
        <begin position="14"/>
        <end position="203"/>
    </location>
</feature>
<name>A0ABU0FIM6_9HYPH</name>
<dbReference type="InterPro" id="IPR050272">
    <property type="entry name" value="Isochorismatase-like_hydrls"/>
</dbReference>
<evidence type="ECO:0000256" key="1">
    <source>
        <dbReference type="ARBA" id="ARBA00022801"/>
    </source>
</evidence>
<dbReference type="InterPro" id="IPR036380">
    <property type="entry name" value="Isochorismatase-like_sf"/>
</dbReference>
<dbReference type="RefSeq" id="WP_307431525.1">
    <property type="nucleotide sequence ID" value="NZ_JAUSVK010000001.1"/>
</dbReference>
<dbReference type="Proteomes" id="UP001237448">
    <property type="component" value="Unassembled WGS sequence"/>
</dbReference>
<dbReference type="InterPro" id="IPR016291">
    <property type="entry name" value="Isochorismatase"/>
</dbReference>
<evidence type="ECO:0000259" key="2">
    <source>
        <dbReference type="Pfam" id="PF00857"/>
    </source>
</evidence>
<accession>A0ABU0FIM6</accession>